<evidence type="ECO:0000313" key="1">
    <source>
        <dbReference type="EMBL" id="KAJ1108659.1"/>
    </source>
</evidence>
<protein>
    <submittedName>
        <fullName evidence="1">Uncharacterized protein</fullName>
    </submittedName>
</protein>
<proteinExistence type="predicted"/>
<dbReference type="EMBL" id="JANPWB010000013">
    <property type="protein sequence ID" value="KAJ1108659.1"/>
    <property type="molecule type" value="Genomic_DNA"/>
</dbReference>
<dbReference type="Proteomes" id="UP001066276">
    <property type="component" value="Chromosome 9"/>
</dbReference>
<evidence type="ECO:0000313" key="2">
    <source>
        <dbReference type="Proteomes" id="UP001066276"/>
    </source>
</evidence>
<accession>A0AAV7MZP8</accession>
<dbReference type="AlphaFoldDB" id="A0AAV7MZP8"/>
<name>A0AAV7MZP8_PLEWA</name>
<comment type="caution">
    <text evidence="1">The sequence shown here is derived from an EMBL/GenBank/DDBJ whole genome shotgun (WGS) entry which is preliminary data.</text>
</comment>
<gene>
    <name evidence="1" type="ORF">NDU88_006035</name>
</gene>
<organism evidence="1 2">
    <name type="scientific">Pleurodeles waltl</name>
    <name type="common">Iberian ribbed newt</name>
    <dbReference type="NCBI Taxonomy" id="8319"/>
    <lineage>
        <taxon>Eukaryota</taxon>
        <taxon>Metazoa</taxon>
        <taxon>Chordata</taxon>
        <taxon>Craniata</taxon>
        <taxon>Vertebrata</taxon>
        <taxon>Euteleostomi</taxon>
        <taxon>Amphibia</taxon>
        <taxon>Batrachia</taxon>
        <taxon>Caudata</taxon>
        <taxon>Salamandroidea</taxon>
        <taxon>Salamandridae</taxon>
        <taxon>Pleurodelinae</taxon>
        <taxon>Pleurodeles</taxon>
    </lineage>
</organism>
<sequence>MPRTLWPENHRCAGLPRTPPVACRIQYQRICARTPGADRRYWDFHGFEALDCSKNLLSRKWAIYCLPDPPLELQMAIANGARDPVVDVLAQLEQNLVKAIADARILHRLLMDRLVESSSSSEPGNSSDEN</sequence>
<reference evidence="1" key="1">
    <citation type="journal article" date="2022" name="bioRxiv">
        <title>Sequencing and chromosome-scale assembly of the giantPleurodeles waltlgenome.</title>
        <authorList>
            <person name="Brown T."/>
            <person name="Elewa A."/>
            <person name="Iarovenko S."/>
            <person name="Subramanian E."/>
            <person name="Araus A.J."/>
            <person name="Petzold A."/>
            <person name="Susuki M."/>
            <person name="Suzuki K.-i.T."/>
            <person name="Hayashi T."/>
            <person name="Toyoda A."/>
            <person name="Oliveira C."/>
            <person name="Osipova E."/>
            <person name="Leigh N.D."/>
            <person name="Simon A."/>
            <person name="Yun M.H."/>
        </authorList>
    </citation>
    <scope>NUCLEOTIDE SEQUENCE</scope>
    <source>
        <strain evidence="1">20211129_DDA</strain>
        <tissue evidence="1">Liver</tissue>
    </source>
</reference>
<keyword evidence="2" id="KW-1185">Reference proteome</keyword>